<comment type="subunit">
    <text evidence="3">Homotetramer.</text>
</comment>
<dbReference type="PANTHER" id="PTHR42981">
    <property type="entry name" value="PYRUVATE DEHYDROGENASE [UBIQUINONE]"/>
    <property type="match status" value="1"/>
</dbReference>
<dbReference type="EC" id="1.2.5.1" evidence="3"/>
<feature type="domain" description="Thiamine pyrophosphate enzyme N-terminal TPP-binding" evidence="7">
    <location>
        <begin position="23"/>
        <end position="133"/>
    </location>
</feature>
<dbReference type="InterPro" id="IPR012001">
    <property type="entry name" value="Thiamin_PyroP_enz_TPP-bd_dom"/>
</dbReference>
<name>B6XHA1_9GAMM</name>
<feature type="binding site" evidence="3">
    <location>
        <position position="310"/>
    </location>
    <ligand>
        <name>FAD</name>
        <dbReference type="ChEBI" id="CHEBI:57692"/>
    </ligand>
</feature>
<dbReference type="GO" id="GO:0052737">
    <property type="term" value="F:pyruvate dehydrogenase (quinone) activity"/>
    <property type="evidence" value="ECO:0007669"/>
    <property type="project" value="UniProtKB-UniRule"/>
</dbReference>
<dbReference type="SUPFAM" id="SSF52467">
    <property type="entry name" value="DHS-like NAD/FAD-binding domain"/>
    <property type="match status" value="1"/>
</dbReference>
<comment type="domain">
    <text evidence="3">Has 4 domains; the Pyr domain which binds the pyrimidine moiety of the thiamine pyrophosphate cofactor, the FAD-binding domain, the PP-binding domain which binds the pyrophosphate portion of thiamine pyrophosphate and the C-terminal membrane binding region. The C-terminus is held closely against the rest of the protein and covers the active site; during activation it unfolds from the rest of the protein and forms an amphipathic helix upon membrane binding, exposing the active site.</text>
</comment>
<feature type="binding site" evidence="3">
    <location>
        <position position="68"/>
    </location>
    <ligand>
        <name>thiamine diphosphate</name>
        <dbReference type="ChEBI" id="CHEBI:58937"/>
    </ligand>
</feature>
<feature type="binding site" evidence="3">
    <location>
        <begin position="425"/>
        <end position="427"/>
    </location>
    <ligand>
        <name>thiamine diphosphate</name>
        <dbReference type="ChEBI" id="CHEBI:58937"/>
    </ligand>
</feature>
<comment type="catalytic activity">
    <reaction evidence="3">
        <text>a ubiquinone + pyruvate + H2O = a ubiquinol + acetate + CO2</text>
        <dbReference type="Rhea" id="RHEA:27405"/>
        <dbReference type="Rhea" id="RHEA-COMP:9565"/>
        <dbReference type="Rhea" id="RHEA-COMP:9566"/>
        <dbReference type="ChEBI" id="CHEBI:15361"/>
        <dbReference type="ChEBI" id="CHEBI:15377"/>
        <dbReference type="ChEBI" id="CHEBI:16389"/>
        <dbReference type="ChEBI" id="CHEBI:16526"/>
        <dbReference type="ChEBI" id="CHEBI:17976"/>
        <dbReference type="ChEBI" id="CHEBI:30089"/>
        <dbReference type="EC" id="1.2.5.1"/>
    </reaction>
</comment>
<feature type="binding site" evidence="3">
    <location>
        <begin position="269"/>
        <end position="272"/>
    </location>
    <ligand>
        <name>FAD</name>
        <dbReference type="ChEBI" id="CHEBI:57692"/>
    </ligand>
</feature>
<evidence type="ECO:0000256" key="1">
    <source>
        <dbReference type="ARBA" id="ARBA00007812"/>
    </source>
</evidence>
<comment type="cofactor">
    <cofactor evidence="3">
        <name>thiamine diphosphate</name>
        <dbReference type="ChEBI" id="CHEBI:58937"/>
    </cofactor>
    <text evidence="3">Binds 1 thiamine pyrophosphate per subunit.</text>
</comment>
<dbReference type="eggNOG" id="COG0028">
    <property type="taxonomic scope" value="Bacteria"/>
</dbReference>
<protein>
    <recommendedName>
        <fullName evidence="3">Pyruvate dehydrogenase [ubiquinone]</fullName>
        <ecNumber evidence="3">1.2.5.1</ecNumber>
    </recommendedName>
    <alternativeName>
        <fullName evidence="3">Pyruvate oxidase</fullName>
        <shortName evidence="3">POX</shortName>
    </alternativeName>
    <alternativeName>
        <fullName evidence="3">Pyruvate:ubiquinone-8 oxidoreductase</fullName>
    </alternativeName>
</protein>
<dbReference type="AlphaFoldDB" id="B6XHA1"/>
<keyword evidence="3" id="KW-0560">Oxidoreductase</keyword>
<dbReference type="EMBL" id="ABXW01000052">
    <property type="protein sequence ID" value="EEB45294.1"/>
    <property type="molecule type" value="Genomic_DNA"/>
</dbReference>
<gene>
    <name evidence="3" type="primary">poxB</name>
    <name evidence="8" type="ORF">PROVALCAL_02739</name>
</gene>
<evidence type="ECO:0000256" key="2">
    <source>
        <dbReference type="ARBA" id="ARBA00023052"/>
    </source>
</evidence>
<keyword evidence="3" id="KW-0285">Flavoprotein</keyword>
<dbReference type="FunFam" id="3.40.50.1220:FF:000013">
    <property type="entry name" value="Pyruvate dehydrogenase [ubiquinone]"/>
    <property type="match status" value="1"/>
</dbReference>
<comment type="function">
    <text evidence="3">A peripheral cell membrane enzyme that catalyzes the oxidative decarboxylation of pyruvate to form acetate and CO(2). It channels electrons from the cytoplasm to the respiratory chain at the cell membrane via ubiquinone.</text>
</comment>
<reference evidence="8 9" key="2">
    <citation type="submission" date="2008-10" db="EMBL/GenBank/DDBJ databases">
        <authorList>
            <person name="Fulton L."/>
            <person name="Clifton S."/>
            <person name="Fulton B."/>
            <person name="Xu J."/>
            <person name="Minx P."/>
            <person name="Pepin K.H."/>
            <person name="Johnson M."/>
            <person name="Bhonagiri V."/>
            <person name="Nash W.E."/>
            <person name="Mardis E.R."/>
            <person name="Wilson R.K."/>
        </authorList>
    </citation>
    <scope>NUCLEOTIDE SEQUENCE [LARGE SCALE GENOMIC DNA]</scope>
    <source>
        <strain evidence="8 9">DSM 30120</strain>
    </source>
</reference>
<dbReference type="InterPro" id="IPR012000">
    <property type="entry name" value="Thiamin_PyroP_enz_cen_dom"/>
</dbReference>
<dbReference type="FunFam" id="3.40.50.970:FF:000025">
    <property type="entry name" value="Ubiquinone-dependent pyruvate dehydrogenase"/>
    <property type="match status" value="1"/>
</dbReference>
<evidence type="ECO:0000313" key="8">
    <source>
        <dbReference type="EMBL" id="EEB45294.1"/>
    </source>
</evidence>
<keyword evidence="2 3" id="KW-0786">Thiamine pyrophosphate</keyword>
<keyword evidence="3" id="KW-0547">Nucleotide-binding</keyword>
<keyword evidence="3" id="KW-0830">Ubiquinone</keyword>
<sequence>MVNKNKLNLIRLKKSAIMKKQSIASYIAKVLDNAGVKRIWGVTGDSLNGLTDSLRKQGAIEWLGTRHEEVAAFAAGAEAQLTGNLAVCAGSCGPGNMHLINGLYDCHRNRVPVLAIAAHIPSSEIGSNYFQETHPTELFRECSHYCEMVTNPEQIQQVLGIAMRKAILNKGVSVVVIPGDIALKDAPESAKEEWYQPQAPLIMPQRSEIEKLAEALNQSENITLFCGNGCAGAHDEVVKLAETLNAPVVHALRGKEHIEWDNPNSVGMTGLIGFSSGYHAMMNADTVVLLGTQFPYRPFYPTDAKIIQIDLNAGSLGSHCHIDMGLIGDIKATLTALQPHLTAKQNRKHLDGALKHYAEARKGLDDLAKPGHEGLIHPQYLATKLSELANDDAIFTCDVGTPTVWAARYLKMNGKRRLIGSFNHGSMANAMPQAIGAQAVDKNRQVVAMCGDGGFSMLMGDFISLSQMKLPVKIIIHNNGVLGFVAMEMKVAGFMTAGTDLQNPNFAAIANAAGIKGIRVEKSEDLDGALKEAFAHDGPVVVDVLTAKQELSMPPEIEAQEAKGFSLYMLKAIMSGRGDEVVQLVKTNWLR</sequence>
<dbReference type="SUPFAM" id="SSF52518">
    <property type="entry name" value="Thiamin diphosphate-binding fold (THDP-binding)"/>
    <property type="match status" value="2"/>
</dbReference>
<keyword evidence="3" id="KW-1003">Cell membrane</keyword>
<dbReference type="InterPro" id="IPR029035">
    <property type="entry name" value="DHS-like_NAD/FAD-binding_dom"/>
</dbReference>
<dbReference type="GO" id="GO:0008289">
    <property type="term" value="F:lipid binding"/>
    <property type="evidence" value="ECO:0007669"/>
    <property type="project" value="UniProtKB-UniRule"/>
</dbReference>
<dbReference type="InterPro" id="IPR047212">
    <property type="entry name" value="TPP_POXB-like"/>
</dbReference>
<feature type="domain" description="Thiamine pyrophosphate enzyme TPP-binding" evidence="6">
    <location>
        <begin position="398"/>
        <end position="544"/>
    </location>
</feature>
<feature type="binding site" evidence="3">
    <location>
        <position position="479"/>
    </location>
    <ligand>
        <name>Mg(2+)</name>
        <dbReference type="ChEBI" id="CHEBI:18420"/>
    </ligand>
</feature>
<dbReference type="HAMAP" id="MF_00850">
    <property type="entry name" value="POX"/>
    <property type="match status" value="1"/>
</dbReference>
<feature type="binding site" evidence="3">
    <location>
        <begin position="479"/>
        <end position="485"/>
    </location>
    <ligand>
        <name>thiamine diphosphate</name>
        <dbReference type="ChEBI" id="CHEBI:58937"/>
    </ligand>
</feature>
<dbReference type="GO" id="GO:0005886">
    <property type="term" value="C:plasma membrane"/>
    <property type="evidence" value="ECO:0007669"/>
    <property type="project" value="UniProtKB-SubCell"/>
</dbReference>
<dbReference type="NCBIfam" id="NF006591">
    <property type="entry name" value="PRK09124.1"/>
    <property type="match status" value="1"/>
</dbReference>
<comment type="subcellular location">
    <subcellularLocation>
        <location evidence="3">Cell membrane</location>
        <topology evidence="3">Peripheral membrane protein</topology>
        <orientation evidence="3">Cytoplasmic side</orientation>
    </subcellularLocation>
</comment>
<dbReference type="InterPro" id="IPR011766">
    <property type="entry name" value="TPP_enzyme_TPP-bd"/>
</dbReference>
<dbReference type="GO" id="GO:0042867">
    <property type="term" value="P:pyruvate catabolic process"/>
    <property type="evidence" value="ECO:0007669"/>
    <property type="project" value="UniProtKB-UniRule"/>
</dbReference>
<proteinExistence type="inferred from homology"/>
<dbReference type="InterPro" id="IPR029061">
    <property type="entry name" value="THDP-binding"/>
</dbReference>
<dbReference type="InterPro" id="IPR047210">
    <property type="entry name" value="TPP_PYR_POXB-like"/>
</dbReference>
<comment type="cofactor">
    <cofactor evidence="3">
        <name>Mg(2+)</name>
        <dbReference type="ChEBI" id="CHEBI:18420"/>
    </cofactor>
    <text evidence="3">Binds 1 Mg(2+) ion per subunit.</text>
</comment>
<dbReference type="Pfam" id="PF00205">
    <property type="entry name" value="TPP_enzyme_M"/>
    <property type="match status" value="1"/>
</dbReference>
<dbReference type="CDD" id="cd02014">
    <property type="entry name" value="TPP_POX"/>
    <property type="match status" value="1"/>
</dbReference>
<dbReference type="Gene3D" id="3.40.50.1220">
    <property type="entry name" value="TPP-binding domain"/>
    <property type="match status" value="1"/>
</dbReference>
<feature type="site" description="Moves into active site upon enzyme activation, plays a role in electron transfer" evidence="3">
    <location>
        <position position="484"/>
    </location>
</feature>
<comment type="similarity">
    <text evidence="1 3 4">Belongs to the TPP enzyme family.</text>
</comment>
<keyword evidence="3" id="KW-0479">Metal-binding</keyword>
<dbReference type="GO" id="GO:0030976">
    <property type="term" value="F:thiamine pyrophosphate binding"/>
    <property type="evidence" value="ECO:0007669"/>
    <property type="project" value="UniProtKB-UniRule"/>
</dbReference>
<keyword evidence="3" id="KW-0460">Magnesium</keyword>
<organism evidence="8 9">
    <name type="scientific">Providencia alcalifaciens DSM 30120</name>
    <dbReference type="NCBI Taxonomy" id="520999"/>
    <lineage>
        <taxon>Bacteria</taxon>
        <taxon>Pseudomonadati</taxon>
        <taxon>Pseudomonadota</taxon>
        <taxon>Gammaproteobacteria</taxon>
        <taxon>Enterobacterales</taxon>
        <taxon>Morganellaceae</taxon>
        <taxon>Providencia</taxon>
    </lineage>
</organism>
<evidence type="ECO:0000256" key="4">
    <source>
        <dbReference type="RuleBase" id="RU362132"/>
    </source>
</evidence>
<dbReference type="Gene3D" id="3.40.50.970">
    <property type="match status" value="2"/>
</dbReference>
<dbReference type="GO" id="GO:0000287">
    <property type="term" value="F:magnesium ion binding"/>
    <property type="evidence" value="ECO:0007669"/>
    <property type="project" value="UniProtKB-UniRule"/>
</dbReference>
<evidence type="ECO:0000259" key="6">
    <source>
        <dbReference type="Pfam" id="PF02775"/>
    </source>
</evidence>
<feature type="binding site" evidence="3">
    <location>
        <position position="452"/>
    </location>
    <ligand>
        <name>Mg(2+)</name>
        <dbReference type="ChEBI" id="CHEBI:18420"/>
    </ligand>
</feature>
<keyword evidence="3" id="KW-0670">Pyruvate</keyword>
<dbReference type="CDD" id="cd07039">
    <property type="entry name" value="TPP_PYR_POX"/>
    <property type="match status" value="1"/>
</dbReference>
<evidence type="ECO:0000259" key="7">
    <source>
        <dbReference type="Pfam" id="PF02776"/>
    </source>
</evidence>
<feature type="binding site" evidence="3">
    <location>
        <begin position="292"/>
        <end position="296"/>
    </location>
    <ligand>
        <name>FAD</name>
        <dbReference type="ChEBI" id="CHEBI:57692"/>
    </ligand>
</feature>
<keyword evidence="3" id="KW-0446">Lipid-binding</keyword>
<dbReference type="Pfam" id="PF02776">
    <property type="entry name" value="TPP_enzyme_N"/>
    <property type="match status" value="1"/>
</dbReference>
<feature type="binding site" evidence="3">
    <location>
        <begin position="452"/>
        <end position="454"/>
    </location>
    <ligand>
        <name>thiamine diphosphate</name>
        <dbReference type="ChEBI" id="CHEBI:58937"/>
    </ligand>
</feature>
<comment type="activity regulation">
    <text evidence="3">The C-terminus inhibits activity; it has to move for the enzyme to be active. Activated by lipid-binding, which occurs via the C-terminus.</text>
</comment>
<dbReference type="InterPro" id="IPR047211">
    <property type="entry name" value="POXB-like"/>
</dbReference>
<reference evidence="8 9" key="1">
    <citation type="submission" date="2008-10" db="EMBL/GenBank/DDBJ databases">
        <title>Draft genome sequence of Providencia alcalifaciens (DSM 30120).</title>
        <authorList>
            <person name="Sudarsanam P."/>
            <person name="Ley R."/>
            <person name="Guruge J."/>
            <person name="Turnbaugh P.J."/>
            <person name="Mahowald M."/>
            <person name="Liep D."/>
            <person name="Gordon J."/>
        </authorList>
    </citation>
    <scope>NUCLEOTIDE SEQUENCE [LARGE SCALE GENOMIC DNA]</scope>
    <source>
        <strain evidence="8 9">DSM 30120</strain>
    </source>
</reference>
<dbReference type="InterPro" id="IPR044261">
    <property type="entry name" value="Pyruvate_dehydrogenase"/>
</dbReference>
<feature type="region of interest" description="FAD-binding domain" evidence="3">
    <location>
        <begin position="201"/>
        <end position="352"/>
    </location>
</feature>
<comment type="caution">
    <text evidence="3">Lacks conserved residue(s) required for the propagation of feature annotation.</text>
</comment>
<evidence type="ECO:0000256" key="3">
    <source>
        <dbReference type="HAMAP-Rule" id="MF_00850"/>
    </source>
</evidence>
<dbReference type="Proteomes" id="UP000003729">
    <property type="component" value="Unassembled WGS sequence"/>
</dbReference>
<dbReference type="GO" id="GO:0048039">
    <property type="term" value="F:ubiquinone binding"/>
    <property type="evidence" value="ECO:0007669"/>
    <property type="project" value="UniProtKB-UniRule"/>
</dbReference>
<dbReference type="GO" id="GO:0050660">
    <property type="term" value="F:flavin adenine dinucleotide binding"/>
    <property type="evidence" value="ECO:0007669"/>
    <property type="project" value="UniProtKB-UniRule"/>
</dbReference>
<keyword evidence="3" id="KW-0472">Membrane</keyword>
<comment type="caution">
    <text evidence="8">The sequence shown here is derived from an EMBL/GenBank/DDBJ whole genome shotgun (WGS) entry which is preliminary data.</text>
</comment>
<feature type="domain" description="Thiamine pyrophosphate enzyme central" evidence="5">
    <location>
        <begin position="209"/>
        <end position="337"/>
    </location>
</feature>
<evidence type="ECO:0000313" key="9">
    <source>
        <dbReference type="Proteomes" id="UP000003729"/>
    </source>
</evidence>
<dbReference type="PANTHER" id="PTHR42981:SF2">
    <property type="entry name" value="PYRUVATE DEHYDROGENASE [UBIQUINONE]"/>
    <property type="match status" value="1"/>
</dbReference>
<dbReference type="Pfam" id="PF02775">
    <property type="entry name" value="TPP_enzyme_C"/>
    <property type="match status" value="1"/>
</dbReference>
<accession>B6XHA1</accession>
<keyword evidence="3" id="KW-0274">FAD</keyword>
<comment type="cofactor">
    <cofactor evidence="3">
        <name>FAD</name>
        <dbReference type="ChEBI" id="CHEBI:57692"/>
    </cofactor>
    <text evidence="3">Binds 1 FAD per subunit.</text>
</comment>
<feature type="region of interest" description="Membrane-binding domain" evidence="3">
    <location>
        <begin position="550"/>
        <end position="591"/>
    </location>
</feature>
<evidence type="ECO:0000259" key="5">
    <source>
        <dbReference type="Pfam" id="PF00205"/>
    </source>
</evidence>